<evidence type="ECO:0000256" key="3">
    <source>
        <dbReference type="PROSITE-ProRule" id="PRU00176"/>
    </source>
</evidence>
<feature type="compositionally biased region" description="Low complexity" evidence="6">
    <location>
        <begin position="115"/>
        <end position="128"/>
    </location>
</feature>
<evidence type="ECO:0000256" key="6">
    <source>
        <dbReference type="SAM" id="MobiDB-lite"/>
    </source>
</evidence>
<feature type="transmembrane region" description="Helical" evidence="7">
    <location>
        <begin position="185"/>
        <end position="209"/>
    </location>
</feature>
<feature type="compositionally biased region" description="Low complexity" evidence="6">
    <location>
        <begin position="271"/>
        <end position="287"/>
    </location>
</feature>
<dbReference type="PANTHER" id="PTHR14398">
    <property type="entry name" value="RNA RECOGNITION RRM/RNP DOMAIN"/>
    <property type="match status" value="1"/>
</dbReference>
<dbReference type="InterPro" id="IPR002483">
    <property type="entry name" value="PWI_dom"/>
</dbReference>
<keyword evidence="7" id="KW-0812">Transmembrane</keyword>
<evidence type="ECO:0000256" key="5">
    <source>
        <dbReference type="SAM" id="Coils"/>
    </source>
</evidence>
<feature type="compositionally biased region" description="Basic and acidic residues" evidence="6">
    <location>
        <begin position="776"/>
        <end position="787"/>
    </location>
</feature>
<keyword evidence="7" id="KW-0472">Membrane</keyword>
<evidence type="ECO:0000259" key="8">
    <source>
        <dbReference type="PROSITE" id="PS50102"/>
    </source>
</evidence>
<feature type="compositionally biased region" description="Polar residues" evidence="6">
    <location>
        <begin position="609"/>
        <end position="618"/>
    </location>
</feature>
<sequence length="787" mass="88843">MLIDDEIALRDWLVVTLEPLCDAEPIALARYVLALVAKDKPLDKLRENCVDRLEVFLDRATKDFVEQLFDVIRNRRYIPDGKKENVQPKPSEINSELLEIHQQQNVPSSTKEENIPQIEPTPIPTTSSSTPIKSNASCLNGGTCISDKCLCPNECLVGDRCEILYNTIDLPFSTAMLEDTVVARVVYIILITLLVIIGLINSIAGLVTFTRESIRITACGIDLIVFCSSTIIRTIFLQTENVQPKPSEINSELLEIHQQQNVPSSTKEENIPQIEPTPIPTTSSSTPIKRRYSSRRTDNNKRQSGGSPAAKRTQRSYSHSSTDSSSPQSPTNLNKIPCKDYIDNKGYCALGDSCPYGHGSDILPFEQQNYYPSYQQYDNSSASHLHQPYNPEAPDLKYDPHQQSSMYTRQPLPIGQRTLVTVVTNAEPLPLEQKLRQNDSSSGLISRTKRHVTTTSYPMDKRIQQRDHQSKNNNNNHHDNNQNRGRKRPWQKSEGSTSGPATLEIRKIPVESNTISKLNEHFSKFGTVTNVQIAFDGSPDSALIAYGTFQEAETAYKNPEPLFNNRFIKIFWHNPNKIQNPISSSSDVSSTKKPISPPNPAKHHWTKIQKPTPNTNETLTKKKSTIPPVPSIIKKEAAKKAAIEIRRKKQGLLEEQIQQQKLLLKKLESSETNEEKESIRSLMKQVDTTIVTLKDSLRTIPIKPTSPTIKLSQQDILKQRQEILKKEIESLRAKTSADMRRAMSNTLETKNRSNDTDEDEEITLLNDPTKPQQYELETHDEAQLLDS</sequence>
<reference evidence="10" key="1">
    <citation type="submission" date="2021-02" db="EMBL/GenBank/DDBJ databases">
        <authorList>
            <person name="Nowell W R."/>
        </authorList>
    </citation>
    <scope>NUCLEOTIDE SEQUENCE</scope>
</reference>
<feature type="domain" description="C3H1-type" evidence="9">
    <location>
        <begin position="332"/>
        <end position="361"/>
    </location>
</feature>
<evidence type="ECO:0000256" key="4">
    <source>
        <dbReference type="PROSITE-ProRule" id="PRU00723"/>
    </source>
</evidence>
<dbReference type="InterPro" id="IPR012677">
    <property type="entry name" value="Nucleotide-bd_a/b_plait_sf"/>
</dbReference>
<feature type="compositionally biased region" description="Basic and acidic residues" evidence="6">
    <location>
        <begin position="459"/>
        <end position="481"/>
    </location>
</feature>
<dbReference type="PROSITE" id="PS50103">
    <property type="entry name" value="ZF_C3H1"/>
    <property type="match status" value="1"/>
</dbReference>
<feature type="domain" description="RRM" evidence="8">
    <location>
        <begin position="501"/>
        <end position="575"/>
    </location>
</feature>
<dbReference type="FunFam" id="3.30.70.330:FF:000208">
    <property type="entry name" value="RNA-binding protein 27 isoform X2"/>
    <property type="match status" value="1"/>
</dbReference>
<feature type="region of interest" description="Disordered" evidence="6">
    <location>
        <begin position="735"/>
        <end position="787"/>
    </location>
</feature>
<dbReference type="Proteomes" id="UP000663845">
    <property type="component" value="Unassembled WGS sequence"/>
</dbReference>
<dbReference type="Gene3D" id="3.30.70.330">
    <property type="match status" value="1"/>
</dbReference>
<feature type="region of interest" description="Disordered" evidence="6">
    <location>
        <begin position="582"/>
        <end position="624"/>
    </location>
</feature>
<dbReference type="CDD" id="cd12257">
    <property type="entry name" value="RRM1_RBM26_like"/>
    <property type="match status" value="1"/>
</dbReference>
<evidence type="ECO:0000313" key="11">
    <source>
        <dbReference type="Proteomes" id="UP000663845"/>
    </source>
</evidence>
<accession>A0A814DNZ7</accession>
<dbReference type="InterPro" id="IPR035979">
    <property type="entry name" value="RBD_domain_sf"/>
</dbReference>
<feature type="coiled-coil region" evidence="5">
    <location>
        <begin position="635"/>
        <end position="677"/>
    </location>
</feature>
<comment type="function">
    <text evidence="2">May be involved in the turnover of nuclear polyadenylated (pA+) RNA.</text>
</comment>
<dbReference type="InterPro" id="IPR000504">
    <property type="entry name" value="RRM_dom"/>
</dbReference>
<keyword evidence="7" id="KW-1133">Transmembrane helix</keyword>
<feature type="region of interest" description="Disordered" evidence="6">
    <location>
        <begin position="109"/>
        <end position="128"/>
    </location>
</feature>
<dbReference type="EMBL" id="CAJNOG010000111">
    <property type="protein sequence ID" value="CAF0958223.1"/>
    <property type="molecule type" value="Genomic_DNA"/>
</dbReference>
<dbReference type="GO" id="GO:0003723">
    <property type="term" value="F:RNA binding"/>
    <property type="evidence" value="ECO:0007669"/>
    <property type="project" value="UniProtKB-UniRule"/>
</dbReference>
<keyword evidence="4" id="KW-0479">Metal-binding</keyword>
<dbReference type="PANTHER" id="PTHR14398:SF0">
    <property type="entry name" value="ZINC FINGER PROTEIN SWM"/>
    <property type="match status" value="1"/>
</dbReference>
<dbReference type="GO" id="GO:0005634">
    <property type="term" value="C:nucleus"/>
    <property type="evidence" value="ECO:0007669"/>
    <property type="project" value="TreeGrafter"/>
</dbReference>
<feature type="zinc finger region" description="C3H1-type" evidence="4">
    <location>
        <begin position="332"/>
        <end position="361"/>
    </location>
</feature>
<proteinExistence type="predicted"/>
<protein>
    <submittedName>
        <fullName evidence="10">Uncharacterized protein</fullName>
    </submittedName>
</protein>
<gene>
    <name evidence="10" type="ORF">JYZ213_LOCUS13686</name>
</gene>
<comment type="caution">
    <text evidence="10">The sequence shown here is derived from an EMBL/GenBank/DDBJ whole genome shotgun (WGS) entry which is preliminary data.</text>
</comment>
<feature type="region of interest" description="Disordered" evidence="6">
    <location>
        <begin position="431"/>
        <end position="505"/>
    </location>
</feature>
<dbReference type="Pfam" id="PF01480">
    <property type="entry name" value="PWI"/>
    <property type="match status" value="1"/>
</dbReference>
<keyword evidence="1 3" id="KW-0694">RNA-binding</keyword>
<feature type="transmembrane region" description="Helical" evidence="7">
    <location>
        <begin position="216"/>
        <end position="236"/>
    </location>
</feature>
<evidence type="ECO:0000256" key="1">
    <source>
        <dbReference type="ARBA" id="ARBA00022884"/>
    </source>
</evidence>
<dbReference type="SUPFAM" id="SSF54928">
    <property type="entry name" value="RNA-binding domain, RBD"/>
    <property type="match status" value="1"/>
</dbReference>
<feature type="region of interest" description="Disordered" evidence="6">
    <location>
        <begin position="258"/>
        <end position="335"/>
    </location>
</feature>
<organism evidence="10 11">
    <name type="scientific">Adineta steineri</name>
    <dbReference type="NCBI Taxonomy" id="433720"/>
    <lineage>
        <taxon>Eukaryota</taxon>
        <taxon>Metazoa</taxon>
        <taxon>Spiralia</taxon>
        <taxon>Gnathifera</taxon>
        <taxon>Rotifera</taxon>
        <taxon>Eurotatoria</taxon>
        <taxon>Bdelloidea</taxon>
        <taxon>Adinetida</taxon>
        <taxon>Adinetidae</taxon>
        <taxon>Adineta</taxon>
    </lineage>
</organism>
<name>A0A814DNZ7_9BILA</name>
<evidence type="ECO:0000256" key="7">
    <source>
        <dbReference type="SAM" id="Phobius"/>
    </source>
</evidence>
<keyword evidence="4" id="KW-0862">Zinc</keyword>
<dbReference type="InterPro" id="IPR045137">
    <property type="entry name" value="RBM26/27"/>
</dbReference>
<dbReference type="GO" id="GO:0008270">
    <property type="term" value="F:zinc ion binding"/>
    <property type="evidence" value="ECO:0007669"/>
    <property type="project" value="UniProtKB-KW"/>
</dbReference>
<dbReference type="InterPro" id="IPR000571">
    <property type="entry name" value="Znf_CCCH"/>
</dbReference>
<feature type="compositionally biased region" description="Low complexity" evidence="6">
    <location>
        <begin position="316"/>
        <end position="329"/>
    </location>
</feature>
<evidence type="ECO:0000259" key="9">
    <source>
        <dbReference type="PROSITE" id="PS50103"/>
    </source>
</evidence>
<keyword evidence="4" id="KW-0863">Zinc-finger</keyword>
<dbReference type="PROSITE" id="PS50102">
    <property type="entry name" value="RRM"/>
    <property type="match status" value="1"/>
</dbReference>
<dbReference type="AlphaFoldDB" id="A0A814DNZ7"/>
<evidence type="ECO:0000313" key="10">
    <source>
        <dbReference type="EMBL" id="CAF0958223.1"/>
    </source>
</evidence>
<evidence type="ECO:0000256" key="2">
    <source>
        <dbReference type="ARBA" id="ARBA00043866"/>
    </source>
</evidence>
<keyword evidence="5" id="KW-0175">Coiled coil</keyword>